<comment type="caution">
    <text evidence="3">The sequence shown here is derived from an EMBL/GenBank/DDBJ whole genome shotgun (WGS) entry which is preliminary data.</text>
</comment>
<name>A0A9N7MRJ6_STRHE</name>
<gene>
    <name evidence="3" type="ORF">SHERM_14545</name>
</gene>
<dbReference type="InterPro" id="IPR039324">
    <property type="entry name" value="SHW1"/>
</dbReference>
<keyword evidence="2" id="KW-0472">Membrane</keyword>
<evidence type="ECO:0008006" key="5">
    <source>
        <dbReference type="Google" id="ProtNLM"/>
    </source>
</evidence>
<keyword evidence="4" id="KW-1185">Reference proteome</keyword>
<feature type="compositionally biased region" description="Acidic residues" evidence="1">
    <location>
        <begin position="70"/>
        <end position="87"/>
    </location>
</feature>
<dbReference type="EMBL" id="CACSLK010012206">
    <property type="protein sequence ID" value="CAA0814243.1"/>
    <property type="molecule type" value="Genomic_DNA"/>
</dbReference>
<organism evidence="3 4">
    <name type="scientific">Striga hermonthica</name>
    <name type="common">Purple witchweed</name>
    <name type="synonym">Buchnera hermonthica</name>
    <dbReference type="NCBI Taxonomy" id="68872"/>
    <lineage>
        <taxon>Eukaryota</taxon>
        <taxon>Viridiplantae</taxon>
        <taxon>Streptophyta</taxon>
        <taxon>Embryophyta</taxon>
        <taxon>Tracheophyta</taxon>
        <taxon>Spermatophyta</taxon>
        <taxon>Magnoliopsida</taxon>
        <taxon>eudicotyledons</taxon>
        <taxon>Gunneridae</taxon>
        <taxon>Pentapetalae</taxon>
        <taxon>asterids</taxon>
        <taxon>lamiids</taxon>
        <taxon>Lamiales</taxon>
        <taxon>Orobanchaceae</taxon>
        <taxon>Buchnereae</taxon>
        <taxon>Striga</taxon>
    </lineage>
</organism>
<feature type="transmembrane region" description="Helical" evidence="2">
    <location>
        <begin position="144"/>
        <end position="167"/>
    </location>
</feature>
<dbReference type="GO" id="GO:0009787">
    <property type="term" value="P:regulation of abscisic acid-activated signaling pathway"/>
    <property type="evidence" value="ECO:0007669"/>
    <property type="project" value="InterPro"/>
</dbReference>
<feature type="region of interest" description="Disordered" evidence="1">
    <location>
        <begin position="67"/>
        <end position="88"/>
    </location>
</feature>
<feature type="transmembrane region" description="Helical" evidence="2">
    <location>
        <begin position="116"/>
        <end position="138"/>
    </location>
</feature>
<sequence length="196" mass="21900">MAATIVSLHAQPIFSNRRTELHSPFTNSAAAPAAAPFLRLRQTALILRVEGSRYLTCRARARGGMVMGDYGDDEDDDDDESEDEEGEDRSLDLLIRFVENVFRKVSRKARRAVKSVLPVPISARLVGFAVNGTIILTFMWVLRAFLEVICTLGSVVFVSILLVRGIWTGISYFQDGRGYREDDDEPQSWTSTRPAT</sequence>
<keyword evidence="2" id="KW-0812">Transmembrane</keyword>
<keyword evidence="2" id="KW-1133">Transmembrane helix</keyword>
<dbReference type="AlphaFoldDB" id="A0A9N7MRJ6"/>
<evidence type="ECO:0000256" key="2">
    <source>
        <dbReference type="SAM" id="Phobius"/>
    </source>
</evidence>
<dbReference type="GO" id="GO:0010100">
    <property type="term" value="P:negative regulation of photomorphogenesis"/>
    <property type="evidence" value="ECO:0007669"/>
    <property type="project" value="InterPro"/>
</dbReference>
<dbReference type="OrthoDB" id="1931195at2759"/>
<protein>
    <recommendedName>
        <fullName evidence="5">Protein SHORT HYPOCOTYL IN WHITE LIGHT 1</fullName>
    </recommendedName>
</protein>
<reference evidence="3" key="1">
    <citation type="submission" date="2019-12" db="EMBL/GenBank/DDBJ databases">
        <authorList>
            <person name="Scholes J."/>
        </authorList>
    </citation>
    <scope>NUCLEOTIDE SEQUENCE</scope>
</reference>
<accession>A0A9N7MRJ6</accession>
<dbReference type="PANTHER" id="PTHR35474:SF1">
    <property type="entry name" value="ATP PHOSPHORIBOSYLTRANSFERASE REGULATORY SUBUNIT"/>
    <property type="match status" value="1"/>
</dbReference>
<dbReference type="Proteomes" id="UP001153555">
    <property type="component" value="Unassembled WGS sequence"/>
</dbReference>
<evidence type="ECO:0000256" key="1">
    <source>
        <dbReference type="SAM" id="MobiDB-lite"/>
    </source>
</evidence>
<dbReference type="PANTHER" id="PTHR35474">
    <property type="entry name" value="ATP PHOSPHORIBOSYLTRANSFERASE REGULATORY SUBUNIT"/>
    <property type="match status" value="1"/>
</dbReference>
<evidence type="ECO:0000313" key="3">
    <source>
        <dbReference type="EMBL" id="CAA0814243.1"/>
    </source>
</evidence>
<proteinExistence type="predicted"/>
<evidence type="ECO:0000313" key="4">
    <source>
        <dbReference type="Proteomes" id="UP001153555"/>
    </source>
</evidence>